<accession>A0A5J5I3J8</accession>
<evidence type="ECO:0000313" key="3">
    <source>
        <dbReference type="EMBL" id="KAA9029896.1"/>
    </source>
</evidence>
<sequence length="102" mass="11539">MPAYVLTATAETELQDIIAYTYDRWGEDQARAYANTLLGSMTALAAGHERYRDLADLHPGLRTAKSGRHHIFCLVRVDAPALVIAILHERMDLMMRLNERLT</sequence>
<organism evidence="3 4">
    <name type="scientific">Sphingobium limneticum</name>
    <dbReference type="NCBI Taxonomy" id="1007511"/>
    <lineage>
        <taxon>Bacteria</taxon>
        <taxon>Pseudomonadati</taxon>
        <taxon>Pseudomonadota</taxon>
        <taxon>Alphaproteobacteria</taxon>
        <taxon>Sphingomonadales</taxon>
        <taxon>Sphingomonadaceae</taxon>
        <taxon>Sphingobium</taxon>
    </lineage>
</organism>
<dbReference type="InterPro" id="IPR007712">
    <property type="entry name" value="RelE/ParE_toxin"/>
</dbReference>
<dbReference type="InterPro" id="IPR035093">
    <property type="entry name" value="RelE/ParE_toxin_dom_sf"/>
</dbReference>
<dbReference type="Proteomes" id="UP000325933">
    <property type="component" value="Unassembled WGS sequence"/>
</dbReference>
<dbReference type="Pfam" id="PF05016">
    <property type="entry name" value="ParE_toxin"/>
    <property type="match status" value="1"/>
</dbReference>
<gene>
    <name evidence="3" type="ORF">F4U95_11240</name>
    <name evidence="2" type="ORF">F4U96_11295</name>
</gene>
<proteinExistence type="predicted"/>
<comment type="caution">
    <text evidence="3">The sequence shown here is derived from an EMBL/GenBank/DDBJ whole genome shotgun (WGS) entry which is preliminary data.</text>
</comment>
<name>A0A5J5I3J8_9SPHN</name>
<evidence type="ECO:0000313" key="4">
    <source>
        <dbReference type="Proteomes" id="UP000325933"/>
    </source>
</evidence>
<dbReference type="Gene3D" id="3.30.2310.20">
    <property type="entry name" value="RelE-like"/>
    <property type="match status" value="1"/>
</dbReference>
<reference evidence="4 5" key="1">
    <citation type="submission" date="2019-09" db="EMBL/GenBank/DDBJ databases">
        <authorList>
            <person name="Feng G."/>
        </authorList>
    </citation>
    <scope>NUCLEOTIDE SEQUENCE [LARGE SCALE GENOMIC DNA]</scope>
    <source>
        <strain evidence="3 4">KACC 19283</strain>
        <strain evidence="2 5">KACC 19284</strain>
    </source>
</reference>
<protein>
    <submittedName>
        <fullName evidence="3">Type II toxin-antitoxin system RelE/ParE family toxin</fullName>
    </submittedName>
</protein>
<keyword evidence="5" id="KW-1185">Reference proteome</keyword>
<dbReference type="EMBL" id="VYQA01000007">
    <property type="protein sequence ID" value="KAA9029896.1"/>
    <property type="molecule type" value="Genomic_DNA"/>
</dbReference>
<evidence type="ECO:0000256" key="1">
    <source>
        <dbReference type="ARBA" id="ARBA00022649"/>
    </source>
</evidence>
<keyword evidence="1" id="KW-1277">Toxin-antitoxin system</keyword>
<dbReference type="EMBL" id="VYQB01000007">
    <property type="protein sequence ID" value="KAA9016917.1"/>
    <property type="molecule type" value="Genomic_DNA"/>
</dbReference>
<dbReference type="AlphaFoldDB" id="A0A5J5I3J8"/>
<evidence type="ECO:0000313" key="5">
    <source>
        <dbReference type="Proteomes" id="UP000326364"/>
    </source>
</evidence>
<evidence type="ECO:0000313" key="2">
    <source>
        <dbReference type="EMBL" id="KAA9016917.1"/>
    </source>
</evidence>
<dbReference type="Proteomes" id="UP000326364">
    <property type="component" value="Unassembled WGS sequence"/>
</dbReference>